<evidence type="ECO:0000313" key="1">
    <source>
        <dbReference type="EMBL" id="KAK2814821.1"/>
    </source>
</evidence>
<dbReference type="EMBL" id="JAVHJS010000026">
    <property type="protein sequence ID" value="KAK2814821.1"/>
    <property type="molecule type" value="Genomic_DNA"/>
</dbReference>
<protein>
    <submittedName>
        <fullName evidence="1">Uncharacterized protein</fullName>
    </submittedName>
</protein>
<reference evidence="1" key="1">
    <citation type="submission" date="2023-08" db="EMBL/GenBank/DDBJ databases">
        <title>Pelteobagrus vachellii genome.</title>
        <authorList>
            <person name="Liu H."/>
        </authorList>
    </citation>
    <scope>NUCLEOTIDE SEQUENCE</scope>
    <source>
        <strain evidence="1">PRFRI_2022a</strain>
        <tissue evidence="1">Muscle</tissue>
    </source>
</reference>
<comment type="caution">
    <text evidence="1">The sequence shown here is derived from an EMBL/GenBank/DDBJ whole genome shotgun (WGS) entry which is preliminary data.</text>
</comment>
<evidence type="ECO:0000313" key="2">
    <source>
        <dbReference type="Proteomes" id="UP001187315"/>
    </source>
</evidence>
<gene>
    <name evidence="1" type="ORF">Q7C36_023087</name>
</gene>
<proteinExistence type="predicted"/>
<dbReference type="Proteomes" id="UP001187315">
    <property type="component" value="Unassembled WGS sequence"/>
</dbReference>
<organism evidence="1 2">
    <name type="scientific">Tachysurus vachellii</name>
    <name type="common">Darkbarbel catfish</name>
    <name type="synonym">Pelteobagrus vachellii</name>
    <dbReference type="NCBI Taxonomy" id="175792"/>
    <lineage>
        <taxon>Eukaryota</taxon>
        <taxon>Metazoa</taxon>
        <taxon>Chordata</taxon>
        <taxon>Craniata</taxon>
        <taxon>Vertebrata</taxon>
        <taxon>Euteleostomi</taxon>
        <taxon>Actinopterygii</taxon>
        <taxon>Neopterygii</taxon>
        <taxon>Teleostei</taxon>
        <taxon>Ostariophysi</taxon>
        <taxon>Siluriformes</taxon>
        <taxon>Bagridae</taxon>
        <taxon>Tachysurus</taxon>
    </lineage>
</organism>
<name>A0AA88ILQ3_TACVA</name>
<keyword evidence="2" id="KW-1185">Reference proteome</keyword>
<accession>A0AA88ILQ3</accession>
<dbReference type="AlphaFoldDB" id="A0AA88ILQ3"/>
<sequence length="81" mass="8700">MHGVTSKEAGISALDIAEHRHYGECGQSQESGPNTGHFAVLPEQEGIQGGENVIRPLLSSRPMNQITYRSLPEAFSCCCLG</sequence>